<feature type="region of interest" description="Disordered" evidence="1">
    <location>
        <begin position="72"/>
        <end position="145"/>
    </location>
</feature>
<name>A0ABM2A0C6_AEDAL</name>
<dbReference type="GeneID" id="115269042"/>
<evidence type="ECO:0000313" key="2">
    <source>
        <dbReference type="EnsemblMetazoa" id="AALFPA23_023279.P34623"/>
    </source>
</evidence>
<dbReference type="Proteomes" id="UP000069940">
    <property type="component" value="Unassembled WGS sequence"/>
</dbReference>
<accession>A0ABM2A0C6</accession>
<evidence type="ECO:0000313" key="3">
    <source>
        <dbReference type="Proteomes" id="UP000069940"/>
    </source>
</evidence>
<proteinExistence type="predicted"/>
<dbReference type="RefSeq" id="XP_029733197.1">
    <property type="nucleotide sequence ID" value="XM_029877337.2"/>
</dbReference>
<evidence type="ECO:0000256" key="1">
    <source>
        <dbReference type="SAM" id="MobiDB-lite"/>
    </source>
</evidence>
<dbReference type="EnsemblMetazoa" id="AALFPA23_023279.R34623">
    <property type="protein sequence ID" value="AALFPA23_023279.P34623"/>
    <property type="gene ID" value="AALFPA23_023279"/>
</dbReference>
<protein>
    <submittedName>
        <fullName evidence="2">Uncharacterized protein</fullName>
    </submittedName>
</protein>
<sequence>MDRENANRHAKVSEIDIGDTVLMQNLTPGNKLSTTYGPAEYTVLSKEGSRMTVQNESTGKIFQRNSAHLKKISLPVQGEQGEGSVVSSPPQIQPVPEGQQSTDASVSPMEMNNDQSDGTANSDTRPKRAVRRPLRFDDYVEDYNG</sequence>
<reference evidence="2" key="2">
    <citation type="submission" date="2025-05" db="UniProtKB">
        <authorList>
            <consortium name="EnsemblMetazoa"/>
        </authorList>
    </citation>
    <scope>IDENTIFICATION</scope>
    <source>
        <strain evidence="2">Foshan</strain>
    </source>
</reference>
<feature type="compositionally biased region" description="Low complexity" evidence="1">
    <location>
        <begin position="84"/>
        <end position="96"/>
    </location>
</feature>
<keyword evidence="3" id="KW-1185">Reference proteome</keyword>
<reference evidence="3" key="1">
    <citation type="journal article" date="2015" name="Proc. Natl. Acad. Sci. U.S.A.">
        <title>Genome sequence of the Asian Tiger mosquito, Aedes albopictus, reveals insights into its biology, genetics, and evolution.</title>
        <authorList>
            <person name="Chen X.G."/>
            <person name="Jiang X."/>
            <person name="Gu J."/>
            <person name="Xu M."/>
            <person name="Wu Y."/>
            <person name="Deng Y."/>
            <person name="Zhang C."/>
            <person name="Bonizzoni M."/>
            <person name="Dermauw W."/>
            <person name="Vontas J."/>
            <person name="Armbruster P."/>
            <person name="Huang X."/>
            <person name="Yang Y."/>
            <person name="Zhang H."/>
            <person name="He W."/>
            <person name="Peng H."/>
            <person name="Liu Y."/>
            <person name="Wu K."/>
            <person name="Chen J."/>
            <person name="Lirakis M."/>
            <person name="Topalis P."/>
            <person name="Van Leeuwen T."/>
            <person name="Hall A.B."/>
            <person name="Jiang X."/>
            <person name="Thorpe C."/>
            <person name="Mueller R.L."/>
            <person name="Sun C."/>
            <person name="Waterhouse R.M."/>
            <person name="Yan G."/>
            <person name="Tu Z.J."/>
            <person name="Fang X."/>
            <person name="James A.A."/>
        </authorList>
    </citation>
    <scope>NUCLEOTIDE SEQUENCE [LARGE SCALE GENOMIC DNA]</scope>
    <source>
        <strain evidence="3">Foshan</strain>
    </source>
</reference>
<feature type="compositionally biased region" description="Polar residues" evidence="1">
    <location>
        <begin position="98"/>
        <end position="123"/>
    </location>
</feature>
<organism evidence="2 3">
    <name type="scientific">Aedes albopictus</name>
    <name type="common">Asian tiger mosquito</name>
    <name type="synonym">Stegomyia albopicta</name>
    <dbReference type="NCBI Taxonomy" id="7160"/>
    <lineage>
        <taxon>Eukaryota</taxon>
        <taxon>Metazoa</taxon>
        <taxon>Ecdysozoa</taxon>
        <taxon>Arthropoda</taxon>
        <taxon>Hexapoda</taxon>
        <taxon>Insecta</taxon>
        <taxon>Pterygota</taxon>
        <taxon>Neoptera</taxon>
        <taxon>Endopterygota</taxon>
        <taxon>Diptera</taxon>
        <taxon>Nematocera</taxon>
        <taxon>Culicoidea</taxon>
        <taxon>Culicidae</taxon>
        <taxon>Culicinae</taxon>
        <taxon>Aedini</taxon>
        <taxon>Aedes</taxon>
        <taxon>Stegomyia</taxon>
    </lineage>
</organism>